<evidence type="ECO:0000256" key="1">
    <source>
        <dbReference type="SAM" id="MobiDB-lite"/>
    </source>
</evidence>
<reference evidence="3" key="2">
    <citation type="submission" date="2015-01" db="EMBL/GenBank/DDBJ databases">
        <title>Evolutionary Origins and Diversification of the Mycorrhizal Mutualists.</title>
        <authorList>
            <consortium name="DOE Joint Genome Institute"/>
            <consortium name="Mycorrhizal Genomics Consortium"/>
            <person name="Kohler A."/>
            <person name="Kuo A."/>
            <person name="Nagy L.G."/>
            <person name="Floudas D."/>
            <person name="Copeland A."/>
            <person name="Barry K.W."/>
            <person name="Cichocki N."/>
            <person name="Veneault-Fourrey C."/>
            <person name="LaButti K."/>
            <person name="Lindquist E.A."/>
            <person name="Lipzen A."/>
            <person name="Lundell T."/>
            <person name="Morin E."/>
            <person name="Murat C."/>
            <person name="Riley R."/>
            <person name="Ohm R."/>
            <person name="Sun H."/>
            <person name="Tunlid A."/>
            <person name="Henrissat B."/>
            <person name="Grigoriev I.V."/>
            <person name="Hibbett D.S."/>
            <person name="Martin F."/>
        </authorList>
    </citation>
    <scope>NUCLEOTIDE SEQUENCE [LARGE SCALE GENOMIC DNA]</scope>
    <source>
        <strain evidence="3">MUT 4182</strain>
    </source>
</reference>
<name>A0A0C3QQJ6_9AGAM</name>
<proteinExistence type="predicted"/>
<accession>A0A0C3QQJ6</accession>
<evidence type="ECO:0000313" key="3">
    <source>
        <dbReference type="Proteomes" id="UP000054248"/>
    </source>
</evidence>
<evidence type="ECO:0000313" key="2">
    <source>
        <dbReference type="EMBL" id="KIO29824.1"/>
    </source>
</evidence>
<dbReference type="EMBL" id="KN822978">
    <property type="protein sequence ID" value="KIO29824.1"/>
    <property type="molecule type" value="Genomic_DNA"/>
</dbReference>
<feature type="compositionally biased region" description="Low complexity" evidence="1">
    <location>
        <begin position="196"/>
        <end position="219"/>
    </location>
</feature>
<feature type="region of interest" description="Disordered" evidence="1">
    <location>
        <begin position="1"/>
        <end position="74"/>
    </location>
</feature>
<dbReference type="Proteomes" id="UP000054248">
    <property type="component" value="Unassembled WGS sequence"/>
</dbReference>
<gene>
    <name evidence="2" type="ORF">M407DRAFT_162499</name>
</gene>
<dbReference type="AlphaFoldDB" id="A0A0C3QQJ6"/>
<protein>
    <submittedName>
        <fullName evidence="2">Uncharacterized protein</fullName>
    </submittedName>
</protein>
<keyword evidence="3" id="KW-1185">Reference proteome</keyword>
<dbReference type="HOGENOM" id="CLU_1215562_0_0_1"/>
<reference evidence="2 3" key="1">
    <citation type="submission" date="2014-04" db="EMBL/GenBank/DDBJ databases">
        <authorList>
            <consortium name="DOE Joint Genome Institute"/>
            <person name="Kuo A."/>
            <person name="Girlanda M."/>
            <person name="Perotto S."/>
            <person name="Kohler A."/>
            <person name="Nagy L.G."/>
            <person name="Floudas D."/>
            <person name="Copeland A."/>
            <person name="Barry K.W."/>
            <person name="Cichocki N."/>
            <person name="Veneault-Fourrey C."/>
            <person name="LaButti K."/>
            <person name="Lindquist E.A."/>
            <person name="Lipzen A."/>
            <person name="Lundell T."/>
            <person name="Morin E."/>
            <person name="Murat C."/>
            <person name="Sun H."/>
            <person name="Tunlid A."/>
            <person name="Henrissat B."/>
            <person name="Grigoriev I.V."/>
            <person name="Hibbett D.S."/>
            <person name="Martin F."/>
            <person name="Nordberg H.P."/>
            <person name="Cantor M.N."/>
            <person name="Hua S.X."/>
        </authorList>
    </citation>
    <scope>NUCLEOTIDE SEQUENCE [LARGE SCALE GENOMIC DNA]</scope>
    <source>
        <strain evidence="2 3">MUT 4182</strain>
    </source>
</reference>
<feature type="region of interest" description="Disordered" evidence="1">
    <location>
        <begin position="196"/>
        <end position="228"/>
    </location>
</feature>
<organism evidence="2 3">
    <name type="scientific">Tulasnella calospora MUT 4182</name>
    <dbReference type="NCBI Taxonomy" id="1051891"/>
    <lineage>
        <taxon>Eukaryota</taxon>
        <taxon>Fungi</taxon>
        <taxon>Dikarya</taxon>
        <taxon>Basidiomycota</taxon>
        <taxon>Agaricomycotina</taxon>
        <taxon>Agaricomycetes</taxon>
        <taxon>Cantharellales</taxon>
        <taxon>Tulasnellaceae</taxon>
        <taxon>Tulasnella</taxon>
    </lineage>
</organism>
<sequence length="228" mass="24255">MLQVQDFDGMNTQSRVPHSGAPDISTLSPVQAGEEASATSTPPTTFSAATSPDLATPQSVSTTPTSTVPSSLHSFEPHPDLLAVNQRIAELEAISAGFGGETEVLYKTTKSSLSLTHSSHLVVQSYLPLSPPTPLPATPVLPPSHLKMSRVYSRPSAPPMISTSRASSNQLRQLDLVNVDSDSLFLLTLARSNFSVPATPTTPATPSPSKSSKNTPTTSRRLERWMRP</sequence>
<feature type="compositionally biased region" description="Low complexity" evidence="1">
    <location>
        <begin position="36"/>
        <end position="71"/>
    </location>
</feature>